<evidence type="ECO:0000313" key="1">
    <source>
        <dbReference type="EMBL" id="CAK9021067.1"/>
    </source>
</evidence>
<gene>
    <name evidence="1" type="ORF">CCMP2556_LOCUS14311</name>
</gene>
<dbReference type="EMBL" id="CAXAMN010007291">
    <property type="protein sequence ID" value="CAK9021067.1"/>
    <property type="molecule type" value="Genomic_DNA"/>
</dbReference>
<proteinExistence type="predicted"/>
<protein>
    <submittedName>
        <fullName evidence="1">Uncharacterized protein</fullName>
    </submittedName>
</protein>
<organism evidence="1 2">
    <name type="scientific">Durusdinium trenchii</name>
    <dbReference type="NCBI Taxonomy" id="1381693"/>
    <lineage>
        <taxon>Eukaryota</taxon>
        <taxon>Sar</taxon>
        <taxon>Alveolata</taxon>
        <taxon>Dinophyceae</taxon>
        <taxon>Suessiales</taxon>
        <taxon>Symbiodiniaceae</taxon>
        <taxon>Durusdinium</taxon>
    </lineage>
</organism>
<dbReference type="Proteomes" id="UP001642484">
    <property type="component" value="Unassembled WGS sequence"/>
</dbReference>
<name>A0ABP0K4I0_9DINO</name>
<sequence length="107" mass="12468">MDEEILEMPVPTPVFWTTVRPKEASPWDIGRRVGHRFKKGNKRMLTSFERTCGVDMTRQEVEVKGKNAGFNGDRDFEDSTATMQSRYRQFNDQLSDEAHRAWRSGLD</sequence>
<evidence type="ECO:0000313" key="2">
    <source>
        <dbReference type="Proteomes" id="UP001642484"/>
    </source>
</evidence>
<accession>A0ABP0K4I0</accession>
<comment type="caution">
    <text evidence="1">The sequence shown here is derived from an EMBL/GenBank/DDBJ whole genome shotgun (WGS) entry which is preliminary data.</text>
</comment>
<keyword evidence="2" id="KW-1185">Reference proteome</keyword>
<reference evidence="1 2" key="1">
    <citation type="submission" date="2024-02" db="EMBL/GenBank/DDBJ databases">
        <authorList>
            <person name="Chen Y."/>
            <person name="Shah S."/>
            <person name="Dougan E. K."/>
            <person name="Thang M."/>
            <person name="Chan C."/>
        </authorList>
    </citation>
    <scope>NUCLEOTIDE SEQUENCE [LARGE SCALE GENOMIC DNA]</scope>
</reference>